<evidence type="ECO:0000313" key="2">
    <source>
        <dbReference type="EMBL" id="MEI4548381.1"/>
    </source>
</evidence>
<dbReference type="Proteomes" id="UP001382455">
    <property type="component" value="Unassembled WGS sequence"/>
</dbReference>
<keyword evidence="1" id="KW-0812">Transmembrane</keyword>
<keyword evidence="1" id="KW-1133">Transmembrane helix</keyword>
<accession>A0ABU8EQ56</accession>
<keyword evidence="1" id="KW-0472">Membrane</keyword>
<evidence type="ECO:0000313" key="3">
    <source>
        <dbReference type="Proteomes" id="UP001382455"/>
    </source>
</evidence>
<sequence>MANTHESSTGLYRFIIILIIFCLLYWVLAGKMLGLYDEVEQVVAKKSKDEFVTSINHIRHQWMRDKQSEVEMSLVGQSTLTSEGLLKARVNRNGFATHVVTSSKAQCDGLFENLQSIALSDVNSVEILDHGQIIGCKYYKNSVLLFKYMFLNGIVSSS</sequence>
<proteinExistence type="predicted"/>
<organism evidence="2 3">
    <name type="scientific">Pseudoalteromonas spongiae</name>
    <dbReference type="NCBI Taxonomy" id="298657"/>
    <lineage>
        <taxon>Bacteria</taxon>
        <taxon>Pseudomonadati</taxon>
        <taxon>Pseudomonadota</taxon>
        <taxon>Gammaproteobacteria</taxon>
        <taxon>Alteromonadales</taxon>
        <taxon>Pseudoalteromonadaceae</taxon>
        <taxon>Pseudoalteromonas</taxon>
    </lineage>
</organism>
<comment type="caution">
    <text evidence="2">The sequence shown here is derived from an EMBL/GenBank/DDBJ whole genome shotgun (WGS) entry which is preliminary data.</text>
</comment>
<evidence type="ECO:0000256" key="1">
    <source>
        <dbReference type="SAM" id="Phobius"/>
    </source>
</evidence>
<feature type="transmembrane region" description="Helical" evidence="1">
    <location>
        <begin position="12"/>
        <end position="28"/>
    </location>
</feature>
<gene>
    <name evidence="2" type="ORF">WAE96_01500</name>
</gene>
<dbReference type="EMBL" id="JBAWKS010000001">
    <property type="protein sequence ID" value="MEI4548381.1"/>
    <property type="molecule type" value="Genomic_DNA"/>
</dbReference>
<reference evidence="2 3" key="1">
    <citation type="submission" date="2023-12" db="EMBL/GenBank/DDBJ databases">
        <title>Friends and Foes: Symbiotic and Algicidal bacterial influence on Karenia brevis blooms.</title>
        <authorList>
            <person name="Fei C."/>
            <person name="Mohamed A.R."/>
            <person name="Booker A."/>
            <person name="Arshad M."/>
            <person name="Klass S."/>
            <person name="Ahn S."/>
            <person name="Gilbert P.M."/>
            <person name="Heil C.A."/>
            <person name="Martinez J.M."/>
            <person name="Amin S.A."/>
        </authorList>
    </citation>
    <scope>NUCLEOTIDE SEQUENCE [LARGE SCALE GENOMIC DNA]</scope>
    <source>
        <strain evidence="2 3">CE15</strain>
    </source>
</reference>
<dbReference type="RefSeq" id="WP_336434361.1">
    <property type="nucleotide sequence ID" value="NZ_JBAWKS010000001.1"/>
</dbReference>
<protein>
    <submittedName>
        <fullName evidence="2">Uncharacterized protein</fullName>
    </submittedName>
</protein>
<name>A0ABU8EQ56_9GAMM</name>
<keyword evidence="3" id="KW-1185">Reference proteome</keyword>